<keyword evidence="3" id="KW-1185">Reference proteome</keyword>
<accession>A0ABR0B7B1</accession>
<dbReference type="Proteomes" id="UP001234178">
    <property type="component" value="Unassembled WGS sequence"/>
</dbReference>
<evidence type="ECO:0000256" key="1">
    <source>
        <dbReference type="SAM" id="MobiDB-lite"/>
    </source>
</evidence>
<organism evidence="2 3">
    <name type="scientific">Daphnia magna</name>
    <dbReference type="NCBI Taxonomy" id="35525"/>
    <lineage>
        <taxon>Eukaryota</taxon>
        <taxon>Metazoa</taxon>
        <taxon>Ecdysozoa</taxon>
        <taxon>Arthropoda</taxon>
        <taxon>Crustacea</taxon>
        <taxon>Branchiopoda</taxon>
        <taxon>Diplostraca</taxon>
        <taxon>Cladocera</taxon>
        <taxon>Anomopoda</taxon>
        <taxon>Daphniidae</taxon>
        <taxon>Daphnia</taxon>
    </lineage>
</organism>
<gene>
    <name evidence="2" type="ORF">OUZ56_029592</name>
</gene>
<name>A0ABR0B7B1_9CRUS</name>
<feature type="compositionally biased region" description="Polar residues" evidence="1">
    <location>
        <begin position="63"/>
        <end position="81"/>
    </location>
</feature>
<sequence length="120" mass="13471">MLGNSAEHYLGNDDVDAHRNTFGSHQSRGPPRAIKAAEHKQRRDALRQAQLKERREIQARLQAKNQQKTKSAVENCLSPSSTESSKALITNTKQLVNIVVSSDQEDEFVVELETDPSELF</sequence>
<reference evidence="2 3" key="1">
    <citation type="journal article" date="2023" name="Nucleic Acids Res.">
        <title>The hologenome of Daphnia magna reveals possible DNA methylation and microbiome-mediated evolution of the host genome.</title>
        <authorList>
            <person name="Chaturvedi A."/>
            <person name="Li X."/>
            <person name="Dhandapani V."/>
            <person name="Marshall H."/>
            <person name="Kissane S."/>
            <person name="Cuenca-Cambronero M."/>
            <person name="Asole G."/>
            <person name="Calvet F."/>
            <person name="Ruiz-Romero M."/>
            <person name="Marangio P."/>
            <person name="Guigo R."/>
            <person name="Rago D."/>
            <person name="Mirbahai L."/>
            <person name="Eastwood N."/>
            <person name="Colbourne J.K."/>
            <person name="Zhou J."/>
            <person name="Mallon E."/>
            <person name="Orsini L."/>
        </authorList>
    </citation>
    <scope>NUCLEOTIDE SEQUENCE [LARGE SCALE GENOMIC DNA]</scope>
    <source>
        <strain evidence="2">LRV0_1</strain>
    </source>
</reference>
<comment type="caution">
    <text evidence="2">The sequence shown here is derived from an EMBL/GenBank/DDBJ whole genome shotgun (WGS) entry which is preliminary data.</text>
</comment>
<feature type="compositionally biased region" description="Basic and acidic residues" evidence="1">
    <location>
        <begin position="35"/>
        <end position="45"/>
    </location>
</feature>
<dbReference type="EMBL" id="JAOYFB010000040">
    <property type="protein sequence ID" value="KAK4037560.1"/>
    <property type="molecule type" value="Genomic_DNA"/>
</dbReference>
<feature type="region of interest" description="Disordered" evidence="1">
    <location>
        <begin position="61"/>
        <end position="81"/>
    </location>
</feature>
<evidence type="ECO:0000313" key="3">
    <source>
        <dbReference type="Proteomes" id="UP001234178"/>
    </source>
</evidence>
<protein>
    <submittedName>
        <fullName evidence="2">Uncharacterized protein</fullName>
    </submittedName>
</protein>
<proteinExistence type="predicted"/>
<evidence type="ECO:0000313" key="2">
    <source>
        <dbReference type="EMBL" id="KAK4037560.1"/>
    </source>
</evidence>
<feature type="region of interest" description="Disordered" evidence="1">
    <location>
        <begin position="1"/>
        <end position="45"/>
    </location>
</feature>